<accession>A0A803M5U0</accession>
<dbReference type="AlphaFoldDB" id="A0A803M5U0"/>
<organism evidence="1 2">
    <name type="scientific">Chenopodium quinoa</name>
    <name type="common">Quinoa</name>
    <dbReference type="NCBI Taxonomy" id="63459"/>
    <lineage>
        <taxon>Eukaryota</taxon>
        <taxon>Viridiplantae</taxon>
        <taxon>Streptophyta</taxon>
        <taxon>Embryophyta</taxon>
        <taxon>Tracheophyta</taxon>
        <taxon>Spermatophyta</taxon>
        <taxon>Magnoliopsida</taxon>
        <taxon>eudicotyledons</taxon>
        <taxon>Gunneridae</taxon>
        <taxon>Pentapetalae</taxon>
        <taxon>Caryophyllales</taxon>
        <taxon>Chenopodiaceae</taxon>
        <taxon>Chenopodioideae</taxon>
        <taxon>Atripliceae</taxon>
        <taxon>Chenopodium</taxon>
    </lineage>
</organism>
<dbReference type="Proteomes" id="UP000596660">
    <property type="component" value="Unplaced"/>
</dbReference>
<sequence>MVSGVVSAQAEVSKRKFNDAKTIIRQNVYNSLKTMNYNLNNFKNRNDAKTKTGTITFNWPPLMFSGVFNVEADYKIFDQLLASVKA</sequence>
<reference evidence="1" key="2">
    <citation type="submission" date="2021-03" db="UniProtKB">
        <authorList>
            <consortium name="EnsemblPlants"/>
        </authorList>
    </citation>
    <scope>IDENTIFICATION</scope>
</reference>
<reference evidence="1" key="1">
    <citation type="journal article" date="2017" name="Nature">
        <title>The genome of Chenopodium quinoa.</title>
        <authorList>
            <person name="Jarvis D.E."/>
            <person name="Ho Y.S."/>
            <person name="Lightfoot D.J."/>
            <person name="Schmoeckel S.M."/>
            <person name="Li B."/>
            <person name="Borm T.J.A."/>
            <person name="Ohyanagi H."/>
            <person name="Mineta K."/>
            <person name="Michell C.T."/>
            <person name="Saber N."/>
            <person name="Kharbatia N.M."/>
            <person name="Rupper R.R."/>
            <person name="Sharp A.R."/>
            <person name="Dally N."/>
            <person name="Boughton B.A."/>
            <person name="Woo Y.H."/>
            <person name="Gao G."/>
            <person name="Schijlen E.G.W.M."/>
            <person name="Guo X."/>
            <person name="Momin A.A."/>
            <person name="Negrao S."/>
            <person name="Al-Babili S."/>
            <person name="Gehring C."/>
            <person name="Roessner U."/>
            <person name="Jung C."/>
            <person name="Murphy K."/>
            <person name="Arold S.T."/>
            <person name="Gojobori T."/>
            <person name="van der Linden C.G."/>
            <person name="van Loo E.N."/>
            <person name="Jellen E.N."/>
            <person name="Maughan P.J."/>
            <person name="Tester M."/>
        </authorList>
    </citation>
    <scope>NUCLEOTIDE SEQUENCE [LARGE SCALE GENOMIC DNA]</scope>
    <source>
        <strain evidence="1">cv. PI 614886</strain>
    </source>
</reference>
<evidence type="ECO:0000313" key="1">
    <source>
        <dbReference type="EnsemblPlants" id="AUR62023813-RA:cds"/>
    </source>
</evidence>
<name>A0A803M5U0_CHEQI</name>
<protein>
    <submittedName>
        <fullName evidence="1">Uncharacterized protein</fullName>
    </submittedName>
</protein>
<keyword evidence="2" id="KW-1185">Reference proteome</keyword>
<dbReference type="EnsemblPlants" id="AUR62023813-RA">
    <property type="protein sequence ID" value="AUR62023813-RA:cds"/>
    <property type="gene ID" value="AUR62023813"/>
</dbReference>
<evidence type="ECO:0000313" key="2">
    <source>
        <dbReference type="Proteomes" id="UP000596660"/>
    </source>
</evidence>
<dbReference type="Gramene" id="AUR62023813-RA">
    <property type="protein sequence ID" value="AUR62023813-RA:cds"/>
    <property type="gene ID" value="AUR62023813"/>
</dbReference>
<proteinExistence type="predicted"/>